<evidence type="ECO:0000313" key="4">
    <source>
        <dbReference type="Proteomes" id="UP000027265"/>
    </source>
</evidence>
<dbReference type="OrthoDB" id="2603at2759"/>
<reference evidence="4" key="1">
    <citation type="journal article" date="2014" name="Proc. Natl. Acad. Sci. U.S.A.">
        <title>Extensive sampling of basidiomycete genomes demonstrates inadequacy of the white-rot/brown-rot paradigm for wood decay fungi.</title>
        <authorList>
            <person name="Riley R."/>
            <person name="Salamov A.A."/>
            <person name="Brown D.W."/>
            <person name="Nagy L.G."/>
            <person name="Floudas D."/>
            <person name="Held B.W."/>
            <person name="Levasseur A."/>
            <person name="Lombard V."/>
            <person name="Morin E."/>
            <person name="Otillar R."/>
            <person name="Lindquist E.A."/>
            <person name="Sun H."/>
            <person name="LaButti K.M."/>
            <person name="Schmutz J."/>
            <person name="Jabbour D."/>
            <person name="Luo H."/>
            <person name="Baker S.E."/>
            <person name="Pisabarro A.G."/>
            <person name="Walton J.D."/>
            <person name="Blanchette R.A."/>
            <person name="Henrissat B."/>
            <person name="Martin F."/>
            <person name="Cullen D."/>
            <person name="Hibbett D.S."/>
            <person name="Grigoriev I.V."/>
        </authorList>
    </citation>
    <scope>NUCLEOTIDE SEQUENCE [LARGE SCALE GENOMIC DNA]</scope>
    <source>
        <strain evidence="4">MUCL 33604</strain>
    </source>
</reference>
<evidence type="ECO:0000256" key="1">
    <source>
        <dbReference type="SAM" id="MobiDB-lite"/>
    </source>
</evidence>
<keyword evidence="4" id="KW-1185">Reference proteome</keyword>
<feature type="compositionally biased region" description="Polar residues" evidence="1">
    <location>
        <begin position="152"/>
        <end position="170"/>
    </location>
</feature>
<dbReference type="InParanoid" id="A0A067PI39"/>
<feature type="region of interest" description="Disordered" evidence="1">
    <location>
        <begin position="149"/>
        <end position="171"/>
    </location>
</feature>
<name>A0A067PI39_9AGAM</name>
<evidence type="ECO:0008006" key="5">
    <source>
        <dbReference type="Google" id="ProtNLM"/>
    </source>
</evidence>
<feature type="transmembrane region" description="Helical" evidence="2">
    <location>
        <begin position="94"/>
        <end position="111"/>
    </location>
</feature>
<evidence type="ECO:0000256" key="2">
    <source>
        <dbReference type="SAM" id="Phobius"/>
    </source>
</evidence>
<feature type="transmembrane region" description="Helical" evidence="2">
    <location>
        <begin position="189"/>
        <end position="209"/>
    </location>
</feature>
<evidence type="ECO:0000313" key="3">
    <source>
        <dbReference type="EMBL" id="KDQ54578.1"/>
    </source>
</evidence>
<feature type="transmembrane region" description="Helical" evidence="2">
    <location>
        <begin position="270"/>
        <end position="289"/>
    </location>
</feature>
<gene>
    <name evidence="3" type="ORF">JAAARDRAFT_160654</name>
</gene>
<dbReference type="AlphaFoldDB" id="A0A067PI39"/>
<feature type="transmembrane region" description="Helical" evidence="2">
    <location>
        <begin position="57"/>
        <end position="82"/>
    </location>
</feature>
<protein>
    <recommendedName>
        <fullName evidence="5">Integral membrane protein</fullName>
    </recommendedName>
</protein>
<sequence length="336" mass="37721">MDTNASGEGKEVLWRARDHRKQRHMDYAPGSGKPSRRQSGWRKVANMRNIEYWNVSWWVAVLFTLGSVVWVINGFIVFLPFVTSVSKNPVSGGWSAWLGATIFAFASLFLIPEAWNRSNTVAFGWGVEQVLRGRKPDIESKGNGHKSLVLEESNSPGPSNNHVNSESNPSRPARKWVWWTTDTKYWHELGFLAGFVQLCAATIFWISGFSGLPEIQTAIENNTPLLSGAYWTPQVIGGSGFMISSTLYMLETQTKWYKPNPADLGWQIGFWNFIGAVGFTLCGIFGYSLTSWRQYQSCLSTFWGGWAFLIGSTLQWYEAVNAVRPASSGWDDGEKS</sequence>
<feature type="transmembrane region" description="Helical" evidence="2">
    <location>
        <begin position="229"/>
        <end position="250"/>
    </location>
</feature>
<keyword evidence="2" id="KW-0812">Transmembrane</keyword>
<dbReference type="Proteomes" id="UP000027265">
    <property type="component" value="Unassembled WGS sequence"/>
</dbReference>
<dbReference type="HOGENOM" id="CLU_027441_0_0_1"/>
<organism evidence="3 4">
    <name type="scientific">Jaapia argillacea MUCL 33604</name>
    <dbReference type="NCBI Taxonomy" id="933084"/>
    <lineage>
        <taxon>Eukaryota</taxon>
        <taxon>Fungi</taxon>
        <taxon>Dikarya</taxon>
        <taxon>Basidiomycota</taxon>
        <taxon>Agaricomycotina</taxon>
        <taxon>Agaricomycetes</taxon>
        <taxon>Agaricomycetidae</taxon>
        <taxon>Jaapiales</taxon>
        <taxon>Jaapiaceae</taxon>
        <taxon>Jaapia</taxon>
    </lineage>
</organism>
<dbReference type="EMBL" id="KL197728">
    <property type="protein sequence ID" value="KDQ54578.1"/>
    <property type="molecule type" value="Genomic_DNA"/>
</dbReference>
<proteinExistence type="predicted"/>
<dbReference type="STRING" id="933084.A0A067PI39"/>
<keyword evidence="2" id="KW-0472">Membrane</keyword>
<keyword evidence="2" id="KW-1133">Transmembrane helix</keyword>
<accession>A0A067PI39</accession>